<reference evidence="2 3" key="1">
    <citation type="journal article" date="2016" name="Nat. Commun.">
        <title>Thousands of microbial genomes shed light on interconnected biogeochemical processes in an aquifer system.</title>
        <authorList>
            <person name="Anantharaman K."/>
            <person name="Brown C.T."/>
            <person name="Hug L.A."/>
            <person name="Sharon I."/>
            <person name="Castelle C.J."/>
            <person name="Probst A.J."/>
            <person name="Thomas B.C."/>
            <person name="Singh A."/>
            <person name="Wilkins M.J."/>
            <person name="Karaoz U."/>
            <person name="Brodie E.L."/>
            <person name="Williams K.H."/>
            <person name="Hubbard S.S."/>
            <person name="Banfield J.F."/>
        </authorList>
    </citation>
    <scope>NUCLEOTIDE SEQUENCE [LARGE SCALE GENOMIC DNA]</scope>
</reference>
<organism evidence="2 3">
    <name type="scientific">Candidatus Doudnabacteria bacterium RIFCSPLOWO2_01_FULL_44_21</name>
    <dbReference type="NCBI Taxonomy" id="1817841"/>
    <lineage>
        <taxon>Bacteria</taxon>
        <taxon>Candidatus Doudnaibacteriota</taxon>
    </lineage>
</organism>
<dbReference type="Gene3D" id="1.10.1510.10">
    <property type="entry name" value="Uncharacterised protein YqeY/AIM41 PF09424, N-terminal domain"/>
    <property type="match status" value="1"/>
</dbReference>
<comment type="caution">
    <text evidence="2">The sequence shown here is derived from an EMBL/GenBank/DDBJ whole genome shotgun (WGS) entry which is preliminary data.</text>
</comment>
<proteinExistence type="predicted"/>
<evidence type="ECO:0008006" key="4">
    <source>
        <dbReference type="Google" id="ProtNLM"/>
    </source>
</evidence>
<dbReference type="InterPro" id="IPR003789">
    <property type="entry name" value="Asn/Gln_tRNA_amidoTrase-B-like"/>
</dbReference>
<dbReference type="InterPro" id="IPR042184">
    <property type="entry name" value="YqeY/Aim41_N"/>
</dbReference>
<dbReference type="Gene3D" id="1.10.10.410">
    <property type="match status" value="1"/>
</dbReference>
<keyword evidence="1" id="KW-0175">Coiled coil</keyword>
<dbReference type="GO" id="GO:0016884">
    <property type="term" value="F:carbon-nitrogen ligase activity, with glutamine as amido-N-donor"/>
    <property type="evidence" value="ECO:0007669"/>
    <property type="project" value="InterPro"/>
</dbReference>
<dbReference type="STRING" id="1817841.A3B10_01825"/>
<dbReference type="InterPro" id="IPR023168">
    <property type="entry name" value="GatB_Yqey_C_2"/>
</dbReference>
<dbReference type="AlphaFoldDB" id="A0A1F5Q2K2"/>
<dbReference type="EMBL" id="MFFB01000005">
    <property type="protein sequence ID" value="OGE96403.1"/>
    <property type="molecule type" value="Genomic_DNA"/>
</dbReference>
<dbReference type="PANTHER" id="PTHR28055:SF1">
    <property type="entry name" value="ALTERED INHERITANCE OF MITOCHONDRIA PROTEIN 41, MITOCHONDRIAL"/>
    <property type="match status" value="1"/>
</dbReference>
<evidence type="ECO:0000313" key="2">
    <source>
        <dbReference type="EMBL" id="OGE96403.1"/>
    </source>
</evidence>
<protein>
    <recommendedName>
        <fullName evidence="4">Glutamyl-tRNA amidotransferase</fullName>
    </recommendedName>
</protein>
<feature type="coiled-coil region" evidence="1">
    <location>
        <begin position="3"/>
        <end position="45"/>
    </location>
</feature>
<dbReference type="Pfam" id="PF09424">
    <property type="entry name" value="YqeY"/>
    <property type="match status" value="1"/>
</dbReference>
<accession>A0A1F5Q2K2</accession>
<dbReference type="InterPro" id="IPR019004">
    <property type="entry name" value="YqeY/Aim41"/>
</dbReference>
<evidence type="ECO:0000313" key="3">
    <source>
        <dbReference type="Proteomes" id="UP000177281"/>
    </source>
</evidence>
<dbReference type="Proteomes" id="UP000177281">
    <property type="component" value="Unassembled WGS sequence"/>
</dbReference>
<dbReference type="SUPFAM" id="SSF89095">
    <property type="entry name" value="GatB/YqeY motif"/>
    <property type="match status" value="1"/>
</dbReference>
<evidence type="ECO:0000256" key="1">
    <source>
        <dbReference type="SAM" id="Coils"/>
    </source>
</evidence>
<name>A0A1F5Q2K2_9BACT</name>
<sequence length="145" mass="15974">MLQKQIDEDLKNAQKEKNEVKVSSLRNLKAAIKNAEIAKKGELTEADLIKVVAKKVKQHKDSIESFKQGNRTDLVDLEEQQMQVLQAYLPKAMSEEEVALIVASTISKLAATPADFGKVMKEVINQTGGGVDGSVVSRLVKEQLK</sequence>
<gene>
    <name evidence="2" type="ORF">A3B10_01825</name>
</gene>
<dbReference type="PANTHER" id="PTHR28055">
    <property type="entry name" value="ALTERED INHERITANCE OF MITOCHONDRIA PROTEIN 41, MITOCHONDRIAL"/>
    <property type="match status" value="1"/>
</dbReference>